<dbReference type="EMBL" id="CAJVPZ010002900">
    <property type="protein sequence ID" value="CAG8520955.1"/>
    <property type="molecule type" value="Genomic_DNA"/>
</dbReference>
<dbReference type="InterPro" id="IPR015915">
    <property type="entry name" value="Kelch-typ_b-propeller"/>
</dbReference>
<dbReference type="Proteomes" id="UP000789396">
    <property type="component" value="Unassembled WGS sequence"/>
</dbReference>
<evidence type="ECO:0000313" key="2">
    <source>
        <dbReference type="Proteomes" id="UP000789396"/>
    </source>
</evidence>
<dbReference type="OrthoDB" id="432528at2759"/>
<dbReference type="SUPFAM" id="SSF50965">
    <property type="entry name" value="Galactose oxidase, central domain"/>
    <property type="match status" value="1"/>
</dbReference>
<dbReference type="InterPro" id="IPR011043">
    <property type="entry name" value="Gal_Oxase/kelch_b-propeller"/>
</dbReference>
<dbReference type="Gene3D" id="2.120.10.80">
    <property type="entry name" value="Kelch-type beta propeller"/>
    <property type="match status" value="1"/>
</dbReference>
<protein>
    <submittedName>
        <fullName evidence="1">11497_t:CDS:1</fullName>
    </submittedName>
</protein>
<comment type="caution">
    <text evidence="1">The sequence shown here is derived from an EMBL/GenBank/DDBJ whole genome shotgun (WGS) entry which is preliminary data.</text>
</comment>
<reference evidence="1" key="1">
    <citation type="submission" date="2021-06" db="EMBL/GenBank/DDBJ databases">
        <authorList>
            <person name="Kallberg Y."/>
            <person name="Tangrot J."/>
            <person name="Rosling A."/>
        </authorList>
    </citation>
    <scope>NUCLEOTIDE SEQUENCE</scope>
    <source>
        <strain evidence="1">IN212</strain>
    </source>
</reference>
<proteinExistence type="predicted"/>
<evidence type="ECO:0000313" key="1">
    <source>
        <dbReference type="EMBL" id="CAG8520955.1"/>
    </source>
</evidence>
<keyword evidence="2" id="KW-1185">Reference proteome</keyword>
<sequence length="298" mass="33991">MLGIIIVLNGGRSNNDSSSPINTEISTQTFYRFFNRDIDASLQTWKKIPEEAQPPSGVSWVSAVQFKPNSLSCYLFGKSINKPANTEVTLVYKLDSLSGNISYIKTIPVDISRQQQTVPHISGKIYVFADLDNELYGPDKYTSYYVVYLLDTIGYEWKLKRQIFYIGGREFQDGDVNIYEIRIYDTNAGEWTSMVSCNKRCTSNTRIFNLFANNITIHKEISSTLKIDRRHGHTAVLTPDGNIVIYGGGKGELHTTAYPQLFVLKKYRKSYKWVAPTEILQILEDGQNQPTKTCIYWI</sequence>
<dbReference type="AlphaFoldDB" id="A0A9N9A947"/>
<gene>
    <name evidence="1" type="ORF">RFULGI_LOCUS3347</name>
</gene>
<organism evidence="1 2">
    <name type="scientific">Racocetra fulgida</name>
    <dbReference type="NCBI Taxonomy" id="60492"/>
    <lineage>
        <taxon>Eukaryota</taxon>
        <taxon>Fungi</taxon>
        <taxon>Fungi incertae sedis</taxon>
        <taxon>Mucoromycota</taxon>
        <taxon>Glomeromycotina</taxon>
        <taxon>Glomeromycetes</taxon>
        <taxon>Diversisporales</taxon>
        <taxon>Gigasporaceae</taxon>
        <taxon>Racocetra</taxon>
    </lineage>
</organism>
<name>A0A9N9A947_9GLOM</name>
<accession>A0A9N9A947</accession>